<evidence type="ECO:0000256" key="1">
    <source>
        <dbReference type="SAM" id="Phobius"/>
    </source>
</evidence>
<protein>
    <recommendedName>
        <fullName evidence="4">Transmembrane protein</fullName>
    </recommendedName>
</protein>
<proteinExistence type="predicted"/>
<feature type="transmembrane region" description="Helical" evidence="1">
    <location>
        <begin position="315"/>
        <end position="336"/>
    </location>
</feature>
<dbReference type="PANTHER" id="PTHR31414">
    <property type="entry name" value="TRANSMEMBRANE PROTEIN DDB_G0292058"/>
    <property type="match status" value="1"/>
</dbReference>
<reference evidence="2" key="1">
    <citation type="submission" date="2015-10" db="EMBL/GenBank/DDBJ databases">
        <authorList>
            <person name="Martinez-Garcia P.J."/>
            <person name="Crepeau M.W."/>
            <person name="Puiu D."/>
            <person name="Gonzalez-Ibeas D."/>
            <person name="Whalen J."/>
            <person name="Stevens K."/>
            <person name="Paul R."/>
            <person name="Butterfield T."/>
            <person name="Britton M."/>
            <person name="Reagan R."/>
            <person name="Chakraborty S."/>
            <person name="Walawage S.L."/>
            <person name="Vasquez-Gross H.A."/>
            <person name="Cardeno C."/>
            <person name="Famula R."/>
            <person name="Pratt K."/>
            <person name="Kuruganti S."/>
            <person name="Aradhya M.K."/>
            <person name="Leslie C.A."/>
            <person name="Dandekar A.M."/>
            <person name="Salzberg S.L."/>
            <person name="Wegrzyn J.L."/>
            <person name="Langley C.H."/>
            <person name="Neale D.B."/>
        </authorList>
    </citation>
    <scope>NUCLEOTIDE SEQUENCE</scope>
    <source>
        <tissue evidence="2">Leaves</tissue>
    </source>
</reference>
<dbReference type="Proteomes" id="UP000619265">
    <property type="component" value="Unassembled WGS sequence"/>
</dbReference>
<organism evidence="2 3">
    <name type="scientific">Juglans regia</name>
    <name type="common">English walnut</name>
    <dbReference type="NCBI Taxonomy" id="51240"/>
    <lineage>
        <taxon>Eukaryota</taxon>
        <taxon>Viridiplantae</taxon>
        <taxon>Streptophyta</taxon>
        <taxon>Embryophyta</taxon>
        <taxon>Tracheophyta</taxon>
        <taxon>Spermatophyta</taxon>
        <taxon>Magnoliopsida</taxon>
        <taxon>eudicotyledons</taxon>
        <taxon>Gunneridae</taxon>
        <taxon>Pentapetalae</taxon>
        <taxon>rosids</taxon>
        <taxon>fabids</taxon>
        <taxon>Fagales</taxon>
        <taxon>Juglandaceae</taxon>
        <taxon>Juglans</taxon>
    </lineage>
</organism>
<dbReference type="InterPro" id="IPR040283">
    <property type="entry name" value="DDB_G0292058-like"/>
</dbReference>
<feature type="transmembrane region" description="Helical" evidence="1">
    <location>
        <begin position="36"/>
        <end position="68"/>
    </location>
</feature>
<gene>
    <name evidence="2" type="ORF">F2P56_017487</name>
</gene>
<reference evidence="2" key="2">
    <citation type="submission" date="2020-03" db="EMBL/GenBank/DDBJ databases">
        <title>Walnut 2.0.</title>
        <authorList>
            <person name="Marrano A."/>
            <person name="Britton M."/>
            <person name="Zimin A.V."/>
            <person name="Zaini P.A."/>
            <person name="Workman R."/>
            <person name="Puiu D."/>
            <person name="Bianco L."/>
            <person name="Allen B.J."/>
            <person name="Troggio M."/>
            <person name="Leslie C.A."/>
            <person name="Timp W."/>
            <person name="Dendekar A."/>
            <person name="Salzberg S.L."/>
            <person name="Neale D.B."/>
        </authorList>
    </citation>
    <scope>NUCLEOTIDE SEQUENCE</scope>
    <source>
        <tissue evidence="2">Leaves</tissue>
    </source>
</reference>
<comment type="caution">
    <text evidence="2">The sequence shown here is derived from an EMBL/GenBank/DDBJ whole genome shotgun (WGS) entry which is preliminary data.</text>
</comment>
<feature type="transmembrane region" description="Helical" evidence="1">
    <location>
        <begin position="343"/>
        <end position="367"/>
    </location>
</feature>
<name>A0A833UV66_JUGRE</name>
<dbReference type="PANTHER" id="PTHR31414:SF13">
    <property type="entry name" value="TRANSMEMBRANE PROTEIN"/>
    <property type="match status" value="1"/>
</dbReference>
<evidence type="ECO:0008006" key="4">
    <source>
        <dbReference type="Google" id="ProtNLM"/>
    </source>
</evidence>
<keyword evidence="1" id="KW-0812">Transmembrane</keyword>
<feature type="transmembrane region" description="Helical" evidence="1">
    <location>
        <begin position="553"/>
        <end position="575"/>
    </location>
</feature>
<accession>A0A833UV66</accession>
<dbReference type="AlphaFoldDB" id="A0A833UV66"/>
<dbReference type="EMBL" id="LIHL02000008">
    <property type="protein sequence ID" value="KAF5461383.1"/>
    <property type="molecule type" value="Genomic_DNA"/>
</dbReference>
<feature type="transmembrane region" description="Helical" evidence="1">
    <location>
        <begin position="202"/>
        <end position="226"/>
    </location>
</feature>
<sequence>REYPTVPLSQLTSLPLLPTSPTVIPLSLKIRCASRAFCFCFCFCLFSLIMSCFWSFTSSFLATFLFLYSATFFSFSHGDSLSSPLQTLPTTGWENEGKYGVDHSQGSWRSLVEGPTAAPIESSSYVLASKRTYRKDPLNGFKKYTKGWNISERHYWASVGFTAVPLFVIAAVWFLALGMCLCLICVCSFCRKREPYGYSRTAYALSLIFLMIFTIAAIVGCVVLYAGQGRFHSSTTDTLEYVVVQADFTVEKLRSVSGYLGAAKQIGIDRIFLPTNVQTDIDQIETKINSSAGTLADRAVKNSDDIRDLLDSVRLALIIIAAIMLVLTFLGLLFSIFGMQSLVYILVVAGWVLVTGTFIMCGIFLLLHNVAADTCVAMDEWTQNPTSHTALDDILPCVDTATAQETLMRSKEVTSELVNLLNEVITNVSNLNFAPNFTPLYYNQSGPKIPLLCNPFYSDLTDRACTAGEVDLTNATEVWMNYVCQVSATEICVTTGRLTPTFYNQMTAGVNVSFALYNYAPFLVELEDCTFVRETFSEIHRDHCPGLRRYSGWIYIGLVMVSTSVMLSLIFWVIYGRERRHRVYTKKLTSESAEAFEGGKEQ</sequence>
<feature type="transmembrane region" description="Helical" evidence="1">
    <location>
        <begin position="166"/>
        <end position="190"/>
    </location>
</feature>
<feature type="non-terminal residue" evidence="2">
    <location>
        <position position="1"/>
    </location>
</feature>
<keyword evidence="1" id="KW-1133">Transmembrane helix</keyword>
<dbReference type="Gramene" id="Jr08_01170_p1">
    <property type="protein sequence ID" value="cds.Jr08_01170_p1"/>
    <property type="gene ID" value="Jr08_01170"/>
</dbReference>
<evidence type="ECO:0000313" key="2">
    <source>
        <dbReference type="EMBL" id="KAF5461383.1"/>
    </source>
</evidence>
<evidence type="ECO:0000313" key="3">
    <source>
        <dbReference type="Proteomes" id="UP000619265"/>
    </source>
</evidence>
<keyword evidence="1" id="KW-0472">Membrane</keyword>